<dbReference type="InterPro" id="IPR050953">
    <property type="entry name" value="N4_N6_ade-DNA_methylase"/>
</dbReference>
<dbReference type="Gene3D" id="3.90.220.10">
    <property type="entry name" value="Adenine-n6-DNA-methyltransferase Taqi, Chain A, domain 2"/>
    <property type="match status" value="1"/>
</dbReference>
<proteinExistence type="predicted"/>
<evidence type="ECO:0000256" key="1">
    <source>
        <dbReference type="ARBA" id="ARBA00011900"/>
    </source>
</evidence>
<keyword evidence="5" id="KW-0680">Restriction system</keyword>
<evidence type="ECO:0000256" key="7">
    <source>
        <dbReference type="ARBA" id="ARBA00047942"/>
    </source>
</evidence>
<dbReference type="Proteomes" id="UP000283805">
    <property type="component" value="Unassembled WGS sequence"/>
</dbReference>
<dbReference type="PRINTS" id="PR00507">
    <property type="entry name" value="N12N6MTFRASE"/>
</dbReference>
<dbReference type="EC" id="2.1.1.72" evidence="1"/>
<dbReference type="OrthoDB" id="45790at2157"/>
<feature type="domain" description="Type II methyltransferase M.TaqI-like" evidence="8">
    <location>
        <begin position="587"/>
        <end position="869"/>
    </location>
</feature>
<dbReference type="InterPro" id="IPR029063">
    <property type="entry name" value="SAM-dependent_MTases_sf"/>
</dbReference>
<dbReference type="Pfam" id="PF12950">
    <property type="entry name" value="TaqI_C"/>
    <property type="match status" value="1"/>
</dbReference>
<protein>
    <recommendedName>
        <fullName evidence="1">site-specific DNA-methyltransferase (adenine-specific)</fullName>
        <ecNumber evidence="1">2.1.1.72</ecNumber>
    </recommendedName>
</protein>
<comment type="caution">
    <text evidence="10">The sequence shown here is derived from an EMBL/GenBank/DDBJ whole genome shotgun (WGS) entry which is preliminary data.</text>
</comment>
<keyword evidence="4" id="KW-0949">S-adenosyl-L-methionine</keyword>
<dbReference type="Pfam" id="PF07669">
    <property type="entry name" value="Eco57I"/>
    <property type="match status" value="1"/>
</dbReference>
<sequence>MSQATLSKRPYTNSNLFSGYYLDERIEDREEWDCDAAASEALEDLQELWDLESGLVDGYKEDPLIDNWIDEVLEILGFGTNVETTLPEGGGYVDVLLFEDTEARRDAAEVYLSTEDTTDLFDRGVGLVEAKQWDADFTTRFSDQRPYRNASHQIKHYLERTPERIQWGILTNGRKWRLYGTKDYETQTYYEIDLPELLEQDDLEAFKYFYLFFRPEAFRESGGTTFLDSVRSESETVAQELGEDLQDNVFTALRVLGRGFAETNDLAIEPEDDDALAELKEQSLVLLYRLMFVLYAESRGLIHPEGGDAVTEYEENFSLNELRLEIHEEIGEVDEGFDDAYSEHSTTMWSRLEDLFRLIDEGEESLGIPPYNGGLFNRDEHDFLADHEVSNRYLAEVIYRISTTENDEGRYVLADYADLDTRHLGSVYEGLLEHQFRIAPETYAAVAEDGGQVWKPATEVSVAEAVETVDEGGLYVVNDEGERKATGAYYTPDYVVTYIVEETVGPLVDEIKADLTEQGFEPGTHEYLGAFYRRVTDLKLLDPAMGSGHFLTRATEYLAQQVMEEVRELEEATAFDEQRVRRDVAKECIYGVDLNGMAVELAKLSMWLETLAADQPLAFLDHHLKAGNSLVGSDVTEVLSSDAAEGDGQLTLQQALARVRQDTLEHVMERMQELLEIDNESLEDVKSMEEIYDEVRTDPFYQRLFEVANVHTAEQFDLDVPEGAYERLARAIDDDEAWAEVAEEPWFQTAQAMSGDESFFHWELEYPEVFFDDDGEKRADAGFDAVIGNPPWVDVKGLREPEVLFELFNTSFNRVNIYAAFIERSTTLLGPDSVFGFITPNSYLTQSSYQPLREHILENHSIETIVRLPDGIFSNVTMETAILLTQMSQNGSNIVNTINFPRDAEISDIPGPAADVYETDISRWKETDDLIFDIFTSESERQVIQQIEAIDGTIGDEFESCLGLTPYDKHQGHTEEQIENRVFHSDEKETEQHYPITTGKGINRYRLTWKGGEWIKYGDWLGSEREKRFFTKPRCVIRQIVSTEGRGIYAAYSDTELFHTQVGFVLLPKGDENAEERARSLTAIINSKLMTFYHRKRFLDENKDTFQKILIQDAVEFPLPSEYHHSDLVENAEKMERLATDYDALNLSLLDHLGSYSQGQTLSSIGLAQPPEGAADSLLTDTAEDREKLRVGNCEIVRESPTSLEIRLTARYKPEDEDEYETDQWGYTETEPLPALRISDLSETEADLIEAFVPVAVDEAGGFANFRETATKNNSLVDRLRKLTLPAIDDVRDGLESYLETKARADELDEKIERTDELIDEIVYELYGLTDEEIEIIEDAIEGE</sequence>
<dbReference type="RefSeq" id="WP_120245258.1">
    <property type="nucleotide sequence ID" value="NZ_RAPO01000002.1"/>
</dbReference>
<accession>A0A3R7HIX6</accession>
<evidence type="ECO:0000256" key="2">
    <source>
        <dbReference type="ARBA" id="ARBA00022603"/>
    </source>
</evidence>
<gene>
    <name evidence="10" type="ORF">ATJ93_2354</name>
</gene>
<dbReference type="GO" id="GO:0003677">
    <property type="term" value="F:DNA binding"/>
    <property type="evidence" value="ECO:0007669"/>
    <property type="project" value="UniProtKB-KW"/>
</dbReference>
<dbReference type="InterPro" id="IPR025931">
    <property type="entry name" value="TaqI_C"/>
</dbReference>
<dbReference type="InterPro" id="IPR002052">
    <property type="entry name" value="DNA_methylase_N6_adenine_CS"/>
</dbReference>
<dbReference type="InterPro" id="IPR011639">
    <property type="entry name" value="MethylTrfase_TaqI-like_dom"/>
</dbReference>
<evidence type="ECO:0000256" key="5">
    <source>
        <dbReference type="ARBA" id="ARBA00022747"/>
    </source>
</evidence>
<evidence type="ECO:0000259" key="8">
    <source>
        <dbReference type="Pfam" id="PF07669"/>
    </source>
</evidence>
<evidence type="ECO:0000313" key="10">
    <source>
        <dbReference type="EMBL" id="RKD95497.1"/>
    </source>
</evidence>
<dbReference type="SUPFAM" id="SSF53335">
    <property type="entry name" value="S-adenosyl-L-methionine-dependent methyltransferases"/>
    <property type="match status" value="1"/>
</dbReference>
<dbReference type="InterPro" id="IPR023135">
    <property type="entry name" value="N6_DNA_MeTrfase_TaqI_C"/>
</dbReference>
<keyword evidence="2 10" id="KW-0489">Methyltransferase</keyword>
<comment type="catalytic activity">
    <reaction evidence="7">
        <text>a 2'-deoxyadenosine in DNA + S-adenosyl-L-methionine = an N(6)-methyl-2'-deoxyadenosine in DNA + S-adenosyl-L-homocysteine + H(+)</text>
        <dbReference type="Rhea" id="RHEA:15197"/>
        <dbReference type="Rhea" id="RHEA-COMP:12418"/>
        <dbReference type="Rhea" id="RHEA-COMP:12419"/>
        <dbReference type="ChEBI" id="CHEBI:15378"/>
        <dbReference type="ChEBI" id="CHEBI:57856"/>
        <dbReference type="ChEBI" id="CHEBI:59789"/>
        <dbReference type="ChEBI" id="CHEBI:90615"/>
        <dbReference type="ChEBI" id="CHEBI:90616"/>
        <dbReference type="EC" id="2.1.1.72"/>
    </reaction>
</comment>
<keyword evidence="11" id="KW-1185">Reference proteome</keyword>
<dbReference type="Gene3D" id="3.40.50.150">
    <property type="entry name" value="Vaccinia Virus protein VP39"/>
    <property type="match status" value="1"/>
</dbReference>
<dbReference type="GO" id="GO:0009307">
    <property type="term" value="P:DNA restriction-modification system"/>
    <property type="evidence" value="ECO:0007669"/>
    <property type="project" value="UniProtKB-KW"/>
</dbReference>
<feature type="domain" description="TaqI-like C-terminal specificity" evidence="9">
    <location>
        <begin position="995"/>
        <end position="1119"/>
    </location>
</feature>
<name>A0A3R7HIX6_9EURY</name>
<evidence type="ECO:0000259" key="9">
    <source>
        <dbReference type="Pfam" id="PF12950"/>
    </source>
</evidence>
<reference evidence="10 11" key="1">
    <citation type="submission" date="2018-09" db="EMBL/GenBank/DDBJ databases">
        <title>Genomic Encyclopedia of Archaeal and Bacterial Type Strains, Phase II (KMG-II): from individual species to whole genera.</title>
        <authorList>
            <person name="Goeker M."/>
        </authorList>
    </citation>
    <scope>NUCLEOTIDE SEQUENCE [LARGE SCALE GENOMIC DNA]</scope>
    <source>
        <strain evidence="10 11">DSM 13151</strain>
    </source>
</reference>
<keyword evidence="3" id="KW-0808">Transferase</keyword>
<evidence type="ECO:0000256" key="4">
    <source>
        <dbReference type="ARBA" id="ARBA00022691"/>
    </source>
</evidence>
<dbReference type="PROSITE" id="PS00092">
    <property type="entry name" value="N6_MTASE"/>
    <property type="match status" value="1"/>
</dbReference>
<evidence type="ECO:0000313" key="11">
    <source>
        <dbReference type="Proteomes" id="UP000283805"/>
    </source>
</evidence>
<evidence type="ECO:0000256" key="6">
    <source>
        <dbReference type="ARBA" id="ARBA00023125"/>
    </source>
</evidence>
<organism evidence="10 11">
    <name type="scientific">Halopiger aswanensis</name>
    <dbReference type="NCBI Taxonomy" id="148449"/>
    <lineage>
        <taxon>Archaea</taxon>
        <taxon>Methanobacteriati</taxon>
        <taxon>Methanobacteriota</taxon>
        <taxon>Stenosarchaea group</taxon>
        <taxon>Halobacteria</taxon>
        <taxon>Halobacteriales</taxon>
        <taxon>Natrialbaceae</taxon>
        <taxon>Halopiger</taxon>
    </lineage>
</organism>
<dbReference type="PANTHER" id="PTHR33841">
    <property type="entry name" value="DNA METHYLTRANSFERASE YEEA-RELATED"/>
    <property type="match status" value="1"/>
</dbReference>
<dbReference type="GO" id="GO:0009007">
    <property type="term" value="F:site-specific DNA-methyltransferase (adenine-specific) activity"/>
    <property type="evidence" value="ECO:0007669"/>
    <property type="project" value="UniProtKB-EC"/>
</dbReference>
<evidence type="ECO:0000256" key="3">
    <source>
        <dbReference type="ARBA" id="ARBA00022679"/>
    </source>
</evidence>
<dbReference type="GO" id="GO:0032259">
    <property type="term" value="P:methylation"/>
    <property type="evidence" value="ECO:0007669"/>
    <property type="project" value="UniProtKB-KW"/>
</dbReference>
<keyword evidence="6" id="KW-0238">DNA-binding</keyword>
<dbReference type="EMBL" id="RAPO01000002">
    <property type="protein sequence ID" value="RKD95497.1"/>
    <property type="molecule type" value="Genomic_DNA"/>
</dbReference>
<dbReference type="PANTHER" id="PTHR33841:SF1">
    <property type="entry name" value="DNA METHYLTRANSFERASE A"/>
    <property type="match status" value="1"/>
</dbReference>